<dbReference type="GO" id="GO:0003677">
    <property type="term" value="F:DNA binding"/>
    <property type="evidence" value="ECO:0007669"/>
    <property type="project" value="UniProtKB-KW"/>
</dbReference>
<keyword evidence="3" id="KW-0815">Transposition</keyword>
<evidence type="ECO:0000256" key="2">
    <source>
        <dbReference type="ARBA" id="ARBA00010961"/>
    </source>
</evidence>
<sequence length="78" mass="8504">MTAGPSLDPARFLHEHLATASPDLLRELLGVFIDTLMGAEADAICGAEYGARSTERVNTRNGYRHRDFDTRVGTIDVA</sequence>
<evidence type="ECO:0000313" key="6">
    <source>
        <dbReference type="EMBL" id="SFB08874.1"/>
    </source>
</evidence>
<dbReference type="InterPro" id="IPR001207">
    <property type="entry name" value="Transposase_mutator"/>
</dbReference>
<dbReference type="Pfam" id="PF00872">
    <property type="entry name" value="Transposase_mut"/>
    <property type="match status" value="1"/>
</dbReference>
<dbReference type="EMBL" id="FOKA01000006">
    <property type="protein sequence ID" value="SFB08874.1"/>
    <property type="molecule type" value="Genomic_DNA"/>
</dbReference>
<comment type="similarity">
    <text evidence="2">Belongs to the transposase mutator family.</text>
</comment>
<dbReference type="RefSeq" id="WP_175499409.1">
    <property type="nucleotide sequence ID" value="NZ_FOKA01000006.1"/>
</dbReference>
<comment type="function">
    <text evidence="1">Required for the transposition of the insertion element.</text>
</comment>
<keyword evidence="7" id="KW-1185">Reference proteome</keyword>
<feature type="non-terminal residue" evidence="6">
    <location>
        <position position="78"/>
    </location>
</feature>
<name>A0A1I0Y6N8_9CELL</name>
<dbReference type="AlphaFoldDB" id="A0A1I0Y6N8"/>
<gene>
    <name evidence="6" type="ORF">SAMN05421867_106207</name>
</gene>
<evidence type="ECO:0000256" key="5">
    <source>
        <dbReference type="ARBA" id="ARBA00023172"/>
    </source>
</evidence>
<evidence type="ECO:0000256" key="4">
    <source>
        <dbReference type="ARBA" id="ARBA00023125"/>
    </source>
</evidence>
<dbReference type="Proteomes" id="UP000199012">
    <property type="component" value="Unassembled WGS sequence"/>
</dbReference>
<proteinExistence type="inferred from homology"/>
<keyword evidence="4" id="KW-0238">DNA-binding</keyword>
<protein>
    <submittedName>
        <fullName evidence="6">Transposase, Mutator family</fullName>
    </submittedName>
</protein>
<dbReference type="STRING" id="988821.SAMN05421867_106207"/>
<evidence type="ECO:0000256" key="3">
    <source>
        <dbReference type="ARBA" id="ARBA00022578"/>
    </source>
</evidence>
<evidence type="ECO:0000313" key="7">
    <source>
        <dbReference type="Proteomes" id="UP000199012"/>
    </source>
</evidence>
<organism evidence="6 7">
    <name type="scientific">Cellulomonas marina</name>
    <dbReference type="NCBI Taxonomy" id="988821"/>
    <lineage>
        <taxon>Bacteria</taxon>
        <taxon>Bacillati</taxon>
        <taxon>Actinomycetota</taxon>
        <taxon>Actinomycetes</taxon>
        <taxon>Micrococcales</taxon>
        <taxon>Cellulomonadaceae</taxon>
        <taxon>Cellulomonas</taxon>
    </lineage>
</organism>
<reference evidence="6 7" key="1">
    <citation type="submission" date="2016-10" db="EMBL/GenBank/DDBJ databases">
        <authorList>
            <person name="de Groot N.N."/>
        </authorList>
    </citation>
    <scope>NUCLEOTIDE SEQUENCE [LARGE SCALE GENOMIC DNA]</scope>
    <source>
        <strain evidence="6 7">CGMCC 4.6945</strain>
    </source>
</reference>
<keyword evidence="5" id="KW-0233">DNA recombination</keyword>
<dbReference type="GO" id="GO:0006313">
    <property type="term" value="P:DNA transposition"/>
    <property type="evidence" value="ECO:0007669"/>
    <property type="project" value="InterPro"/>
</dbReference>
<accession>A0A1I0Y6N8</accession>
<dbReference type="GO" id="GO:0004803">
    <property type="term" value="F:transposase activity"/>
    <property type="evidence" value="ECO:0007669"/>
    <property type="project" value="InterPro"/>
</dbReference>
<evidence type="ECO:0000256" key="1">
    <source>
        <dbReference type="ARBA" id="ARBA00002190"/>
    </source>
</evidence>